<name>A0A0D7APY4_9AGAR</name>
<evidence type="ECO:0000313" key="1">
    <source>
        <dbReference type="EMBL" id="KIY53925.1"/>
    </source>
</evidence>
<accession>A0A0D7APY4</accession>
<dbReference type="Proteomes" id="UP000054144">
    <property type="component" value="Unassembled WGS sequence"/>
</dbReference>
<evidence type="ECO:0000313" key="2">
    <source>
        <dbReference type="Proteomes" id="UP000054144"/>
    </source>
</evidence>
<dbReference type="AlphaFoldDB" id="A0A0D7APY4"/>
<protein>
    <submittedName>
        <fullName evidence="1">Uncharacterized protein</fullName>
    </submittedName>
</protein>
<keyword evidence="2" id="KW-1185">Reference proteome</keyword>
<organism evidence="1 2">
    <name type="scientific">Fistulina hepatica ATCC 64428</name>
    <dbReference type="NCBI Taxonomy" id="1128425"/>
    <lineage>
        <taxon>Eukaryota</taxon>
        <taxon>Fungi</taxon>
        <taxon>Dikarya</taxon>
        <taxon>Basidiomycota</taxon>
        <taxon>Agaricomycotina</taxon>
        <taxon>Agaricomycetes</taxon>
        <taxon>Agaricomycetidae</taxon>
        <taxon>Agaricales</taxon>
        <taxon>Fistulinaceae</taxon>
        <taxon>Fistulina</taxon>
    </lineage>
</organism>
<proteinExistence type="predicted"/>
<gene>
    <name evidence="1" type="ORF">FISHEDRAFT_68491</name>
</gene>
<dbReference type="EMBL" id="KN881583">
    <property type="protein sequence ID" value="KIY53925.1"/>
    <property type="molecule type" value="Genomic_DNA"/>
</dbReference>
<reference evidence="1 2" key="1">
    <citation type="journal article" date="2015" name="Fungal Genet. Biol.">
        <title>Evolution of novel wood decay mechanisms in Agaricales revealed by the genome sequences of Fistulina hepatica and Cylindrobasidium torrendii.</title>
        <authorList>
            <person name="Floudas D."/>
            <person name="Held B.W."/>
            <person name="Riley R."/>
            <person name="Nagy L.G."/>
            <person name="Koehler G."/>
            <person name="Ransdell A.S."/>
            <person name="Younus H."/>
            <person name="Chow J."/>
            <person name="Chiniquy J."/>
            <person name="Lipzen A."/>
            <person name="Tritt A."/>
            <person name="Sun H."/>
            <person name="Haridas S."/>
            <person name="LaButti K."/>
            <person name="Ohm R.A."/>
            <person name="Kues U."/>
            <person name="Blanchette R.A."/>
            <person name="Grigoriev I.V."/>
            <person name="Minto R.E."/>
            <person name="Hibbett D.S."/>
        </authorList>
    </citation>
    <scope>NUCLEOTIDE SEQUENCE [LARGE SCALE GENOMIC DNA]</scope>
    <source>
        <strain evidence="1 2">ATCC 64428</strain>
    </source>
</reference>
<sequence length="216" mass="23626">MHSVHFFPESAEDAAPVVAEALPYSFVHNPGRASDASSLGAPWRLMTEESAQADAVGKALKKMGVAAGDLWEEMGSFEKEGRIADRALSARVPTPNAISFSSFSFHPPTIPGSDSEAALTCARHMCNAQPQLVLHSGKNESDYMQQTFGQRLIQLKYNPFRAIKVKADASDLEAAFDCGMKYFSGYRCTISHRKARHYLMKPIDSPNTSPQLRSAS</sequence>
<dbReference type="OrthoDB" id="432970at2759"/>